<dbReference type="AlphaFoldDB" id="A0A9P7N3A8"/>
<keyword evidence="4" id="KW-1185">Reference proteome</keyword>
<evidence type="ECO:0000313" key="3">
    <source>
        <dbReference type="EMBL" id="KAG5987974.1"/>
    </source>
</evidence>
<organism evidence="3 4">
    <name type="scientific">Claviceps pusilla</name>
    <dbReference type="NCBI Taxonomy" id="123648"/>
    <lineage>
        <taxon>Eukaryota</taxon>
        <taxon>Fungi</taxon>
        <taxon>Dikarya</taxon>
        <taxon>Ascomycota</taxon>
        <taxon>Pezizomycotina</taxon>
        <taxon>Sordariomycetes</taxon>
        <taxon>Hypocreomycetidae</taxon>
        <taxon>Hypocreales</taxon>
        <taxon>Clavicipitaceae</taxon>
        <taxon>Claviceps</taxon>
    </lineage>
</organism>
<name>A0A9P7N3A8_9HYPO</name>
<feature type="domain" description="Utp8 beta-propeller" evidence="2">
    <location>
        <begin position="7"/>
        <end position="362"/>
    </location>
</feature>
<gene>
    <name evidence="3" type="ORF">E4U43_004874</name>
</gene>
<accession>A0A9P7N3A8</accession>
<evidence type="ECO:0000259" key="2">
    <source>
        <dbReference type="Pfam" id="PF10395"/>
    </source>
</evidence>
<evidence type="ECO:0000256" key="1">
    <source>
        <dbReference type="SAM" id="MobiDB-lite"/>
    </source>
</evidence>
<comment type="caution">
    <text evidence="3">The sequence shown here is derived from an EMBL/GenBank/DDBJ whole genome shotgun (WGS) entry which is preliminary data.</text>
</comment>
<sequence>MASEYKIHRPYVLAALPRPLDHTDGRIVAREVYGQRNGEKKRKRMELVVGVDGETASIYDIPASRLITSYPIPPQESFTCPPYSIRMRIADSKDVYRYTYIATKDAKSYKITLFKDVVHPDGKTTSTSTSQIVPKSPVRCITSSSSTNATTRLDDIVAICEEGQIVHLSAEDLVIQWSAASKSTVQEAVSGVMDKFEVEYVSSGSVSDFREGIFKNRPEVVTALPMLLNPDPSLIFLIVKSIAQDGQIARHVVILAAMPGGTGAASELQKLITLEISPLAMESGSDTGATVYQVDTQSGLLMALTDGRLTIYDLAGAVPQKKSVVDMAGAQSFARLSRPFLLSASSDSLVLYNHHYRSIHAKAELDLSEMPADGQQSRHCQLITHLRSQDLVVALIDNVLVCIQVEPPHHLGKRRKEGLLIDSIGRGTSSYEIQRKKLKAGKTAAEFSRLLPGTLTDAYLARYQSESKTADELLASDELDKWEDLLRRKFSMRLRKERDSSTTSPAADDEAQESPEWHWFNKPQAYPAVDRRWVIYAMSRVFTVRLSGDGDSKAELRLALPDSNITTYLAVAGHLTLSNLELAFREELSANGPEPRILASQLIQSLTDADPSMTLLLNYLQATKLGEVELLLAIRSIMLSMDLLPGAKKVKTMKLLTSESHEDAENEAPEMDLDDLERDIAVTEHYLGDESSSRSRGLTLAFTKLWRIPALTTVKALRTTIRTEELLSFIYLLRVELVRGAWTSLYIDPTSFESEGNDPPPDGVITLIADLLGRCLDAVGAGGWLFNDAMSWADKAEAGDFLTALKLEVTAALEGIEEAVFLNGIVGEAVRFGLLAEKSRAARLHWNSNNNNGGGGGGGTSSKPSTLSVESRESRLLPLGLKTKLMPTWEKVAAGGEIVQRSSRETGHLISQKVEAYSLEKLTV</sequence>
<proteinExistence type="predicted"/>
<feature type="region of interest" description="Disordered" evidence="1">
    <location>
        <begin position="846"/>
        <end position="867"/>
    </location>
</feature>
<protein>
    <recommendedName>
        <fullName evidence="2">Utp8 beta-propeller domain-containing protein</fullName>
    </recommendedName>
</protein>
<reference evidence="3" key="1">
    <citation type="journal article" date="2020" name="bioRxiv">
        <title>Whole genome comparisons of ergot fungi reveals the divergence and evolution of species within the genus Claviceps are the result of varying mechanisms driving genome evolution and host range expansion.</title>
        <authorList>
            <person name="Wyka S.A."/>
            <person name="Mondo S.J."/>
            <person name="Liu M."/>
            <person name="Dettman J."/>
            <person name="Nalam V."/>
            <person name="Broders K.D."/>
        </authorList>
    </citation>
    <scope>NUCLEOTIDE SEQUENCE</scope>
    <source>
        <strain evidence="3">CCC 602</strain>
    </source>
</reference>
<dbReference type="Proteomes" id="UP000748025">
    <property type="component" value="Unassembled WGS sequence"/>
</dbReference>
<dbReference type="InterPro" id="IPR018843">
    <property type="entry name" value="Utp8_b-prop"/>
</dbReference>
<dbReference type="OrthoDB" id="5330858at2759"/>
<evidence type="ECO:0000313" key="4">
    <source>
        <dbReference type="Proteomes" id="UP000748025"/>
    </source>
</evidence>
<dbReference type="EMBL" id="SRPW01003172">
    <property type="protein sequence ID" value="KAG5987974.1"/>
    <property type="molecule type" value="Genomic_DNA"/>
</dbReference>
<dbReference type="Pfam" id="PF10395">
    <property type="entry name" value="Utp8_b_propeller"/>
    <property type="match status" value="1"/>
</dbReference>